<dbReference type="EMBL" id="JADGMS010000008">
    <property type="protein sequence ID" value="KAF9677278.1"/>
    <property type="molecule type" value="Genomic_DNA"/>
</dbReference>
<organism evidence="2 3">
    <name type="scientific">Salix dunnii</name>
    <dbReference type="NCBI Taxonomy" id="1413687"/>
    <lineage>
        <taxon>Eukaryota</taxon>
        <taxon>Viridiplantae</taxon>
        <taxon>Streptophyta</taxon>
        <taxon>Embryophyta</taxon>
        <taxon>Tracheophyta</taxon>
        <taxon>Spermatophyta</taxon>
        <taxon>Magnoliopsida</taxon>
        <taxon>eudicotyledons</taxon>
        <taxon>Gunneridae</taxon>
        <taxon>Pentapetalae</taxon>
        <taxon>rosids</taxon>
        <taxon>fabids</taxon>
        <taxon>Malpighiales</taxon>
        <taxon>Salicaceae</taxon>
        <taxon>Saliceae</taxon>
        <taxon>Salix</taxon>
    </lineage>
</organism>
<dbReference type="OrthoDB" id="40334at2759"/>
<reference evidence="2 3" key="1">
    <citation type="submission" date="2020-10" db="EMBL/GenBank/DDBJ databases">
        <title>Plant Genome Project.</title>
        <authorList>
            <person name="Zhang R.-G."/>
        </authorList>
    </citation>
    <scope>NUCLEOTIDE SEQUENCE [LARGE SCALE GENOMIC DNA]</scope>
    <source>
        <strain evidence="2">FAFU-HL-1</strain>
        <tissue evidence="2">Leaf</tissue>
    </source>
</reference>
<keyword evidence="3" id="KW-1185">Reference proteome</keyword>
<evidence type="ECO:0000313" key="3">
    <source>
        <dbReference type="Proteomes" id="UP000657918"/>
    </source>
</evidence>
<dbReference type="AlphaFoldDB" id="A0A835JW25"/>
<dbReference type="Proteomes" id="UP000657918">
    <property type="component" value="Chromosome 8"/>
</dbReference>
<feature type="signal peptide" evidence="1">
    <location>
        <begin position="1"/>
        <end position="18"/>
    </location>
</feature>
<comment type="caution">
    <text evidence="2">The sequence shown here is derived from an EMBL/GenBank/DDBJ whole genome shotgun (WGS) entry which is preliminary data.</text>
</comment>
<gene>
    <name evidence="2" type="ORF">SADUNF_Sadunf08G0091400</name>
</gene>
<accession>A0A835JW25</accession>
<evidence type="ECO:0000313" key="2">
    <source>
        <dbReference type="EMBL" id="KAF9677278.1"/>
    </source>
</evidence>
<keyword evidence="1" id="KW-0732">Signal</keyword>
<sequence>MPFASNAIGWATLMGTCGLPCGICLLHHGASLGSHADQNKLPFRNEIEKKREYFPFWNYEEYKYTEGESEEHMDDEDTDFIHIAVIAEYGATLSTIGGGCTQPHALGSAGPAATIPLKMYPSLILKSASDCSSVYAIHVPCRERSVQFEQRICTCTGSVHEAGYVTSLHPKPRGEIPSACAKKLGQTFPRCLQPIPILQESTIMQITDPDKMESEKQILIGTSSQPSFKNVGIKSFKTPLPTKSSTEKEAIFLCSKRECDLLMLKGASMIKLVT</sequence>
<proteinExistence type="predicted"/>
<feature type="chain" id="PRO_5032401829" evidence="1">
    <location>
        <begin position="19"/>
        <end position="274"/>
    </location>
</feature>
<name>A0A835JW25_9ROSI</name>
<protein>
    <submittedName>
        <fullName evidence="2">Uncharacterized protein</fullName>
    </submittedName>
</protein>
<evidence type="ECO:0000256" key="1">
    <source>
        <dbReference type="SAM" id="SignalP"/>
    </source>
</evidence>